<evidence type="ECO:0000256" key="9">
    <source>
        <dbReference type="RuleBase" id="RU003357"/>
    </source>
</evidence>
<dbReference type="InterPro" id="IPR037066">
    <property type="entry name" value="Plug_dom_sf"/>
</dbReference>
<dbReference type="InterPro" id="IPR012910">
    <property type="entry name" value="Plug_dom"/>
</dbReference>
<comment type="subcellular location">
    <subcellularLocation>
        <location evidence="1 8">Cell outer membrane</location>
        <topology evidence="1 8">Multi-pass membrane protein</topology>
    </subcellularLocation>
</comment>
<dbReference type="Gene3D" id="2.40.170.20">
    <property type="entry name" value="TonB-dependent receptor, beta-barrel domain"/>
    <property type="match status" value="1"/>
</dbReference>
<dbReference type="FunFam" id="2.60.40.1120:FF:000003">
    <property type="entry name" value="Outer membrane protein Omp121"/>
    <property type="match status" value="1"/>
</dbReference>
<sequence length="1096" mass="120284">MKQVRKTAILVGVLALSGLFYSPNANASTSTTEVQQATKKITGTVVDAMGPVIGASVVEKGTTNATVTDFDGNFTLNVKPGATIVVSFIGFETQEIRVGDQNNYKITMKDDNAVLEEVVVVGYGVQKKKLVTGATVQVKGEDIAKLNTTNALTAMQSSTPGVQITQSSSQPGKGFKVNIRGVGTIGTSSPLLIIDGINAGTADDGLNGLNPNDIESIDVLKDAASAAIYGARAANGVILVTTKQGKAGKIQLQYDGYAGWSNPYKVPDLLNAQQYMQIIDETNMNTFGEATNWSNLVPANILSKINNGWTGTNWVKEYENKNALQFSNAVTLTGGSENSKFSISLNYSSNEGIMGGDNASNYKRYGGRINSEHVLLKGKDLIGESHDIITIGENVSYTYQRSHDLAEGSGYWNIMQAAYVASPLVEPYNADGTIASYDKNGAGYSTDIYNNPLNHFLAGGYSSINKNRSFNVNATFYWIVEPVKDLKYRGQFHTGYNANNHRDISLPYNSNPTSASANYSLNMREAQSSSLSVENTLAYILPKMGKNTIDVLAGQSLERTQWSNSMNMSFTVGEDNLNSLVHNGWDFNIPNNYETQYMTGHGGYDNPLQTNIVSFFGRANWNYDEKYMATAIIRADGSNNFARGKRWGYFPSFSAGWVVSNEKFMERAASWLDFLKIRASWGQNGNCQIGNFYYLSNIGFSPTGYPDYGYKFSNDDMYTISQGSYTTGAYAKNPPNEDVTWETSEQTNIGLDARFLDGRLGLSFDWYVKMTKDWLVQAPMNVVLGYEEPAMINGGDIKNTGFELALSWRDKIGSDFNYHANVNVATNKNKVTRLAANGGKIGIDKEFLNTLFQGSSYVSLVEEGHPVGYFYAMSYDGIWQNQAQIDAARAAGKAVLDSAVPGDPIWTDYDGDGEINYDLDRHEVGNPNPDVTLGVSLGCEYKGFDFGITGAGAFGQQIMQCYRTAQRTNQYDEYTTDVFNRWHGEGTSNTQPRLTVGQIADQWVSTRFMQNGDYFKIQNVTLGYDFNKIWKGSPFSQLRLYVQAQNLYTFTGYTGVDPECSADGGKNADNTNFIRGIDVGLYPSARTFIVGASIKF</sequence>
<dbReference type="Proteomes" id="UP000236735">
    <property type="component" value="Unassembled WGS sequence"/>
</dbReference>
<dbReference type="Pfam" id="PF07715">
    <property type="entry name" value="Plug"/>
    <property type="match status" value="1"/>
</dbReference>
<evidence type="ECO:0000256" key="1">
    <source>
        <dbReference type="ARBA" id="ARBA00004571"/>
    </source>
</evidence>
<dbReference type="Gene3D" id="2.170.130.10">
    <property type="entry name" value="TonB-dependent receptor, plug domain"/>
    <property type="match status" value="1"/>
</dbReference>
<keyword evidence="7 8" id="KW-0998">Cell outer membrane</keyword>
<accession>A0A1H5WT78</accession>
<evidence type="ECO:0000256" key="6">
    <source>
        <dbReference type="ARBA" id="ARBA00023136"/>
    </source>
</evidence>
<dbReference type="PROSITE" id="PS52016">
    <property type="entry name" value="TONB_DEPENDENT_REC_3"/>
    <property type="match status" value="1"/>
</dbReference>
<keyword evidence="10" id="KW-0732">Signal</keyword>
<organism evidence="13 14">
    <name type="scientific">Xylanibacter ruminicola</name>
    <name type="common">Prevotella ruminicola</name>
    <dbReference type="NCBI Taxonomy" id="839"/>
    <lineage>
        <taxon>Bacteria</taxon>
        <taxon>Pseudomonadati</taxon>
        <taxon>Bacteroidota</taxon>
        <taxon>Bacteroidia</taxon>
        <taxon>Bacteroidales</taxon>
        <taxon>Prevotellaceae</taxon>
        <taxon>Xylanibacter</taxon>
    </lineage>
</organism>
<protein>
    <submittedName>
        <fullName evidence="13">TonB-linked outer membrane protein, SusC/RagA family</fullName>
    </submittedName>
</protein>
<feature type="domain" description="TonB-dependent receptor plug" evidence="12">
    <location>
        <begin position="131"/>
        <end position="237"/>
    </location>
</feature>
<dbReference type="InterPro" id="IPR008969">
    <property type="entry name" value="CarboxyPept-like_regulatory"/>
</dbReference>
<feature type="domain" description="TonB-dependent receptor-like beta-barrel" evidence="11">
    <location>
        <begin position="448"/>
        <end position="934"/>
    </location>
</feature>
<evidence type="ECO:0000313" key="14">
    <source>
        <dbReference type="Proteomes" id="UP000236735"/>
    </source>
</evidence>
<keyword evidence="5 9" id="KW-0798">TonB box</keyword>
<dbReference type="NCBIfam" id="TIGR04056">
    <property type="entry name" value="OMP_RagA_SusC"/>
    <property type="match status" value="1"/>
</dbReference>
<dbReference type="InterPro" id="IPR039426">
    <property type="entry name" value="TonB-dep_rcpt-like"/>
</dbReference>
<evidence type="ECO:0000256" key="4">
    <source>
        <dbReference type="ARBA" id="ARBA00022692"/>
    </source>
</evidence>
<comment type="similarity">
    <text evidence="8 9">Belongs to the TonB-dependent receptor family.</text>
</comment>
<dbReference type="InterPro" id="IPR023997">
    <property type="entry name" value="TonB-dep_OMP_SusC/RagA_CS"/>
</dbReference>
<evidence type="ECO:0000259" key="11">
    <source>
        <dbReference type="Pfam" id="PF00593"/>
    </source>
</evidence>
<dbReference type="InterPro" id="IPR036942">
    <property type="entry name" value="Beta-barrel_TonB_sf"/>
</dbReference>
<dbReference type="SUPFAM" id="SSF56935">
    <property type="entry name" value="Porins"/>
    <property type="match status" value="1"/>
</dbReference>
<evidence type="ECO:0000256" key="3">
    <source>
        <dbReference type="ARBA" id="ARBA00022452"/>
    </source>
</evidence>
<proteinExistence type="inferred from homology"/>
<dbReference type="GO" id="GO:0009279">
    <property type="term" value="C:cell outer membrane"/>
    <property type="evidence" value="ECO:0007669"/>
    <property type="project" value="UniProtKB-SubCell"/>
</dbReference>
<feature type="chain" id="PRO_5009288662" evidence="10">
    <location>
        <begin position="28"/>
        <end position="1096"/>
    </location>
</feature>
<evidence type="ECO:0000313" key="13">
    <source>
        <dbReference type="EMBL" id="SEG02702.1"/>
    </source>
</evidence>
<evidence type="ECO:0000256" key="10">
    <source>
        <dbReference type="SAM" id="SignalP"/>
    </source>
</evidence>
<evidence type="ECO:0000256" key="2">
    <source>
        <dbReference type="ARBA" id="ARBA00022448"/>
    </source>
</evidence>
<evidence type="ECO:0000256" key="5">
    <source>
        <dbReference type="ARBA" id="ARBA00023077"/>
    </source>
</evidence>
<dbReference type="InterPro" id="IPR000531">
    <property type="entry name" value="Beta-barrel_TonB"/>
</dbReference>
<dbReference type="InterPro" id="IPR023996">
    <property type="entry name" value="TonB-dep_OMP_SusC/RagA"/>
</dbReference>
<dbReference type="SUPFAM" id="SSF49464">
    <property type="entry name" value="Carboxypeptidase regulatory domain-like"/>
    <property type="match status" value="1"/>
</dbReference>
<reference evidence="13 14" key="1">
    <citation type="submission" date="2016-10" db="EMBL/GenBank/DDBJ databases">
        <authorList>
            <person name="de Groot N.N."/>
        </authorList>
    </citation>
    <scope>NUCLEOTIDE SEQUENCE [LARGE SCALE GENOMIC DNA]</scope>
    <source>
        <strain evidence="13 14">AR32</strain>
    </source>
</reference>
<feature type="signal peptide" evidence="10">
    <location>
        <begin position="1"/>
        <end position="27"/>
    </location>
</feature>
<evidence type="ECO:0000256" key="8">
    <source>
        <dbReference type="PROSITE-ProRule" id="PRU01360"/>
    </source>
</evidence>
<dbReference type="Gene3D" id="2.60.40.1120">
    <property type="entry name" value="Carboxypeptidase-like, regulatory domain"/>
    <property type="match status" value="1"/>
</dbReference>
<dbReference type="AlphaFoldDB" id="A0A1H5WT78"/>
<dbReference type="Pfam" id="PF13715">
    <property type="entry name" value="CarbopepD_reg_2"/>
    <property type="match status" value="1"/>
</dbReference>
<name>A0A1H5WT78_XYLRU</name>
<keyword evidence="2 8" id="KW-0813">Transport</keyword>
<dbReference type="RefSeq" id="WP_091769442.1">
    <property type="nucleotide sequence ID" value="NZ_FNUV01000007.1"/>
</dbReference>
<dbReference type="EMBL" id="FNUV01000007">
    <property type="protein sequence ID" value="SEG02702.1"/>
    <property type="molecule type" value="Genomic_DNA"/>
</dbReference>
<evidence type="ECO:0000259" key="12">
    <source>
        <dbReference type="Pfam" id="PF07715"/>
    </source>
</evidence>
<evidence type="ECO:0000256" key="7">
    <source>
        <dbReference type="ARBA" id="ARBA00023237"/>
    </source>
</evidence>
<dbReference type="NCBIfam" id="TIGR04057">
    <property type="entry name" value="SusC_RagA_signa"/>
    <property type="match status" value="1"/>
</dbReference>
<gene>
    <name evidence="13" type="ORF">SAMN05216354_2484</name>
</gene>
<dbReference type="Pfam" id="PF00593">
    <property type="entry name" value="TonB_dep_Rec_b-barrel"/>
    <property type="match status" value="1"/>
</dbReference>
<keyword evidence="6 8" id="KW-0472">Membrane</keyword>
<keyword evidence="3 8" id="KW-1134">Transmembrane beta strand</keyword>
<keyword evidence="4 8" id="KW-0812">Transmembrane</keyword>